<protein>
    <recommendedName>
        <fullName evidence="4">DNA replication/recombination mediator RecO N-terminal domain-containing protein</fullName>
    </recommendedName>
</protein>
<evidence type="ECO:0000259" key="4">
    <source>
        <dbReference type="Pfam" id="PF11967"/>
    </source>
</evidence>
<dbReference type="InterPro" id="IPR022572">
    <property type="entry name" value="DNA_rep/recomb_RecO_N"/>
</dbReference>
<dbReference type="Gene3D" id="2.40.50.140">
    <property type="entry name" value="Nucleic acid-binding proteins"/>
    <property type="match status" value="1"/>
</dbReference>
<dbReference type="AlphaFoldDB" id="A0A1G2CZ42"/>
<dbReference type="GO" id="GO:0006302">
    <property type="term" value="P:double-strand break repair"/>
    <property type="evidence" value="ECO:0007669"/>
    <property type="project" value="TreeGrafter"/>
</dbReference>
<gene>
    <name evidence="5" type="ORF">A2845_06215</name>
</gene>
<organism evidence="5 6">
    <name type="scientific">Candidatus Lloydbacteria bacterium RIFCSPHIGHO2_01_FULL_49_22</name>
    <dbReference type="NCBI Taxonomy" id="1798658"/>
    <lineage>
        <taxon>Bacteria</taxon>
        <taxon>Candidatus Lloydiibacteriota</taxon>
    </lineage>
</organism>
<evidence type="ECO:0000313" key="6">
    <source>
        <dbReference type="Proteomes" id="UP000177122"/>
    </source>
</evidence>
<keyword evidence="2" id="KW-0233">DNA recombination</keyword>
<keyword evidence="3" id="KW-0234">DNA repair</keyword>
<evidence type="ECO:0000256" key="3">
    <source>
        <dbReference type="ARBA" id="ARBA00023204"/>
    </source>
</evidence>
<evidence type="ECO:0000256" key="1">
    <source>
        <dbReference type="ARBA" id="ARBA00022763"/>
    </source>
</evidence>
<evidence type="ECO:0000313" key="5">
    <source>
        <dbReference type="EMBL" id="OGZ06482.1"/>
    </source>
</evidence>
<evidence type="ECO:0000256" key="2">
    <source>
        <dbReference type="ARBA" id="ARBA00023172"/>
    </source>
</evidence>
<dbReference type="Pfam" id="PF11967">
    <property type="entry name" value="RecO_N"/>
    <property type="match status" value="1"/>
</dbReference>
<dbReference type="SUPFAM" id="SSF50249">
    <property type="entry name" value="Nucleic acid-binding proteins"/>
    <property type="match status" value="1"/>
</dbReference>
<dbReference type="InterPro" id="IPR003717">
    <property type="entry name" value="RecO"/>
</dbReference>
<dbReference type="GO" id="GO:0006310">
    <property type="term" value="P:DNA recombination"/>
    <property type="evidence" value="ECO:0007669"/>
    <property type="project" value="UniProtKB-KW"/>
</dbReference>
<dbReference type="PANTHER" id="PTHR33991">
    <property type="entry name" value="DNA REPAIR PROTEIN RECO"/>
    <property type="match status" value="1"/>
</dbReference>
<keyword evidence="1" id="KW-0227">DNA damage</keyword>
<proteinExistence type="predicted"/>
<feature type="domain" description="DNA replication/recombination mediator RecO N-terminal" evidence="4">
    <location>
        <begin position="5"/>
        <end position="65"/>
    </location>
</feature>
<sequence length="195" mass="22249">MSHHIYHTEAIILGTLPSGEGDRLLYCYTRELGLVVAHARSIRENRSRLRYALQLFSHARVDLIRGKYGWKLISATPIASFSELWSHAGRRRIAAEHLHLARRLIQGEERHELLFDDMLKGLTLLSTLADRESQKDAELLLVVRLLDALGYWGEQKDLLPVFSSVTFSHEDLAKIRPMRTEIVAGVNRALDSTQL</sequence>
<dbReference type="PANTHER" id="PTHR33991:SF1">
    <property type="entry name" value="DNA REPAIR PROTEIN RECO"/>
    <property type="match status" value="1"/>
</dbReference>
<dbReference type="EMBL" id="MHLI01000002">
    <property type="protein sequence ID" value="OGZ06482.1"/>
    <property type="molecule type" value="Genomic_DNA"/>
</dbReference>
<name>A0A1G2CZ42_9BACT</name>
<dbReference type="InterPro" id="IPR012340">
    <property type="entry name" value="NA-bd_OB-fold"/>
</dbReference>
<dbReference type="Proteomes" id="UP000177122">
    <property type="component" value="Unassembled WGS sequence"/>
</dbReference>
<comment type="caution">
    <text evidence="5">The sequence shown here is derived from an EMBL/GenBank/DDBJ whole genome shotgun (WGS) entry which is preliminary data.</text>
</comment>
<reference evidence="5 6" key="1">
    <citation type="journal article" date="2016" name="Nat. Commun.">
        <title>Thousands of microbial genomes shed light on interconnected biogeochemical processes in an aquifer system.</title>
        <authorList>
            <person name="Anantharaman K."/>
            <person name="Brown C.T."/>
            <person name="Hug L.A."/>
            <person name="Sharon I."/>
            <person name="Castelle C.J."/>
            <person name="Probst A.J."/>
            <person name="Thomas B.C."/>
            <person name="Singh A."/>
            <person name="Wilkins M.J."/>
            <person name="Karaoz U."/>
            <person name="Brodie E.L."/>
            <person name="Williams K.H."/>
            <person name="Hubbard S.S."/>
            <person name="Banfield J.F."/>
        </authorList>
    </citation>
    <scope>NUCLEOTIDE SEQUENCE [LARGE SCALE GENOMIC DNA]</scope>
</reference>
<accession>A0A1G2CZ42</accession>
<dbReference type="GO" id="GO:0043590">
    <property type="term" value="C:bacterial nucleoid"/>
    <property type="evidence" value="ECO:0007669"/>
    <property type="project" value="TreeGrafter"/>
</dbReference>